<comment type="caution">
    <text evidence="2">The sequence shown here is derived from an EMBL/GenBank/DDBJ whole genome shotgun (WGS) entry which is preliminary data.</text>
</comment>
<sequence>MLIAALLFYLLLALGVALNWLPLWLLGAYGALGLISFASYGLDKRAAIKDNQRTPERKLLGLALLGGFAGAMLAMALFRHKTSKRSFLWLFYGVTALHLVVAAALIRLFVWPQAPL</sequence>
<protein>
    <submittedName>
        <fullName evidence="2">DUF1294 domain-containing protein</fullName>
    </submittedName>
</protein>
<dbReference type="EMBL" id="JAHEPS010000002">
    <property type="protein sequence ID" value="MBT1444345.1"/>
    <property type="molecule type" value="Genomic_DNA"/>
</dbReference>
<proteinExistence type="predicted"/>
<evidence type="ECO:0000313" key="2">
    <source>
        <dbReference type="EMBL" id="MBT1444345.1"/>
    </source>
</evidence>
<dbReference type="Proteomes" id="UP001195903">
    <property type="component" value="Unassembled WGS sequence"/>
</dbReference>
<name>A0ABS5V1P8_9GAMM</name>
<keyword evidence="1" id="KW-0472">Membrane</keyword>
<feature type="transmembrane region" description="Helical" evidence="1">
    <location>
        <begin position="59"/>
        <end position="78"/>
    </location>
</feature>
<reference evidence="2 3" key="1">
    <citation type="submission" date="2021-05" db="EMBL/GenBank/DDBJ databases">
        <title>Shewanella sp. JM162201.</title>
        <authorList>
            <person name="Xu S."/>
            <person name="Li A."/>
        </authorList>
    </citation>
    <scope>NUCLEOTIDE SEQUENCE [LARGE SCALE GENOMIC DNA]</scope>
    <source>
        <strain evidence="2 3">JM162201</strain>
    </source>
</reference>
<evidence type="ECO:0000256" key="1">
    <source>
        <dbReference type="SAM" id="Phobius"/>
    </source>
</evidence>
<organism evidence="2 3">
    <name type="scientific">Shewanella jiangmenensis</name>
    <dbReference type="NCBI Taxonomy" id="2837387"/>
    <lineage>
        <taxon>Bacteria</taxon>
        <taxon>Pseudomonadati</taxon>
        <taxon>Pseudomonadota</taxon>
        <taxon>Gammaproteobacteria</taxon>
        <taxon>Alteromonadales</taxon>
        <taxon>Shewanellaceae</taxon>
        <taxon>Shewanella</taxon>
    </lineage>
</organism>
<accession>A0ABS5V1P8</accession>
<dbReference type="Pfam" id="PF06961">
    <property type="entry name" value="DUF1294"/>
    <property type="match status" value="1"/>
</dbReference>
<keyword evidence="1" id="KW-1133">Transmembrane helix</keyword>
<feature type="transmembrane region" description="Helical" evidence="1">
    <location>
        <begin position="27"/>
        <end position="47"/>
    </location>
</feature>
<keyword evidence="3" id="KW-1185">Reference proteome</keyword>
<dbReference type="RefSeq" id="WP_214506537.1">
    <property type="nucleotide sequence ID" value="NZ_JAHEPS010000002.1"/>
</dbReference>
<feature type="transmembrane region" description="Helical" evidence="1">
    <location>
        <begin position="90"/>
        <end position="110"/>
    </location>
</feature>
<keyword evidence="1" id="KW-0812">Transmembrane</keyword>
<evidence type="ECO:0000313" key="3">
    <source>
        <dbReference type="Proteomes" id="UP001195903"/>
    </source>
</evidence>
<dbReference type="InterPro" id="IPR010718">
    <property type="entry name" value="DUF1294"/>
</dbReference>
<gene>
    <name evidence="2" type="ORF">KJI95_07370</name>
</gene>